<keyword evidence="3" id="KW-1185">Reference proteome</keyword>
<dbReference type="RefSeq" id="WP_185251291.1">
    <property type="nucleotide sequence ID" value="NZ_JACKXE010000001.1"/>
</dbReference>
<keyword evidence="1" id="KW-0732">Signal</keyword>
<reference evidence="2 3" key="1">
    <citation type="submission" date="2020-08" db="EMBL/GenBank/DDBJ databases">
        <authorList>
            <person name="Seo M.-J."/>
        </authorList>
    </citation>
    <scope>NUCLEOTIDE SEQUENCE [LARGE SCALE GENOMIC DNA]</scope>
    <source>
        <strain evidence="2 3">KIGAM211</strain>
    </source>
</reference>
<protein>
    <submittedName>
        <fullName evidence="2">Uncharacterized protein</fullName>
    </submittedName>
</protein>
<accession>A0A7X0RF86</accession>
<organism evidence="2 3">
    <name type="scientific">Nocardioides luti</name>
    <dbReference type="NCBI Taxonomy" id="2761101"/>
    <lineage>
        <taxon>Bacteria</taxon>
        <taxon>Bacillati</taxon>
        <taxon>Actinomycetota</taxon>
        <taxon>Actinomycetes</taxon>
        <taxon>Propionibacteriales</taxon>
        <taxon>Nocardioidaceae</taxon>
        <taxon>Nocardioides</taxon>
    </lineage>
</organism>
<dbReference type="Proteomes" id="UP000523955">
    <property type="component" value="Unassembled WGS sequence"/>
</dbReference>
<evidence type="ECO:0000313" key="3">
    <source>
        <dbReference type="Proteomes" id="UP000523955"/>
    </source>
</evidence>
<feature type="signal peptide" evidence="1">
    <location>
        <begin position="1"/>
        <end position="17"/>
    </location>
</feature>
<gene>
    <name evidence="2" type="ORF">H5V45_01445</name>
</gene>
<name>A0A7X0RF86_9ACTN</name>
<sequence>MILGLTLVVLVATLAFCAGSTRPASEAREVQRRERYLRDHADRINTLDVERHLADQLPPALLADVMAGAAALGLPATTMWRWVERHDAELLALCVRAGMGQGALERHLAEGTVPDRRSLTLFADLNSGPAPVDVVAPAPVVPISAQPLTRRELGRFDGLPPISEPGFWPYDGGLRAS</sequence>
<feature type="chain" id="PRO_5039276244" evidence="1">
    <location>
        <begin position="18"/>
        <end position="177"/>
    </location>
</feature>
<comment type="caution">
    <text evidence="2">The sequence shown here is derived from an EMBL/GenBank/DDBJ whole genome shotgun (WGS) entry which is preliminary data.</text>
</comment>
<proteinExistence type="predicted"/>
<evidence type="ECO:0000313" key="2">
    <source>
        <dbReference type="EMBL" id="MBB6625973.1"/>
    </source>
</evidence>
<evidence type="ECO:0000256" key="1">
    <source>
        <dbReference type="SAM" id="SignalP"/>
    </source>
</evidence>
<dbReference type="AlphaFoldDB" id="A0A7X0RF86"/>
<dbReference type="EMBL" id="JACKXE010000001">
    <property type="protein sequence ID" value="MBB6625973.1"/>
    <property type="molecule type" value="Genomic_DNA"/>
</dbReference>